<gene>
    <name evidence="2" type="ORF">MCHLO_03039</name>
</gene>
<organism evidence="2 3">
    <name type="scientific">Mycena chlorophos</name>
    <name type="common">Agaric fungus</name>
    <name type="synonym">Agaricus chlorophos</name>
    <dbReference type="NCBI Taxonomy" id="658473"/>
    <lineage>
        <taxon>Eukaryota</taxon>
        <taxon>Fungi</taxon>
        <taxon>Dikarya</taxon>
        <taxon>Basidiomycota</taxon>
        <taxon>Agaricomycotina</taxon>
        <taxon>Agaricomycetes</taxon>
        <taxon>Agaricomycetidae</taxon>
        <taxon>Agaricales</taxon>
        <taxon>Marasmiineae</taxon>
        <taxon>Mycenaceae</taxon>
        <taxon>Mycena</taxon>
    </lineage>
</organism>
<dbReference type="EMBL" id="DF841344">
    <property type="protein sequence ID" value="GAT45460.1"/>
    <property type="molecule type" value="Genomic_DNA"/>
</dbReference>
<name>A0ABQ0L2U1_MYCCL</name>
<feature type="compositionally biased region" description="Basic and acidic residues" evidence="1">
    <location>
        <begin position="180"/>
        <end position="190"/>
    </location>
</feature>
<evidence type="ECO:0000313" key="3">
    <source>
        <dbReference type="Proteomes" id="UP000815677"/>
    </source>
</evidence>
<proteinExistence type="predicted"/>
<protein>
    <submittedName>
        <fullName evidence="2">Uncharacterized protein</fullName>
    </submittedName>
</protein>
<evidence type="ECO:0000256" key="1">
    <source>
        <dbReference type="SAM" id="MobiDB-lite"/>
    </source>
</evidence>
<feature type="compositionally biased region" description="Basic residues" evidence="1">
    <location>
        <begin position="191"/>
        <end position="202"/>
    </location>
</feature>
<feature type="compositionally biased region" description="Pro residues" evidence="1">
    <location>
        <begin position="163"/>
        <end position="177"/>
    </location>
</feature>
<feature type="region of interest" description="Disordered" evidence="1">
    <location>
        <begin position="157"/>
        <end position="204"/>
    </location>
</feature>
<sequence length="235" mass="26838">MSALDDHTYFGSYRPHRSVNARHRVFLRKIVEVVPPEQLRRAFGPSSSTLRARMGCAGTVSKIGQLYRNYTENLRVVVCETDVPDAEVRDALLRYLQGHDACFKKHGKFLILRQDANLAALRRAEREWAAFAERYLRKQGRVRPDWARVRLPGLERNEATPVAPRPVPQPFPLSPPTPKRKADGIEDRNAKRTRTTIPRARKSLGTIDLTQKNKSLGFIDLTKDEKTDSIIDLTK</sequence>
<dbReference type="Proteomes" id="UP000815677">
    <property type="component" value="Unassembled WGS sequence"/>
</dbReference>
<reference evidence="2" key="1">
    <citation type="submission" date="2014-09" db="EMBL/GenBank/DDBJ databases">
        <title>Genome sequence of the luminous mushroom Mycena chlorophos for searching fungal bioluminescence genes.</title>
        <authorList>
            <person name="Tanaka Y."/>
            <person name="Kasuga D."/>
            <person name="Oba Y."/>
            <person name="Hase S."/>
            <person name="Sato K."/>
            <person name="Oba Y."/>
            <person name="Sakakibara Y."/>
        </authorList>
    </citation>
    <scope>NUCLEOTIDE SEQUENCE</scope>
</reference>
<keyword evidence="3" id="KW-1185">Reference proteome</keyword>
<accession>A0ABQ0L2U1</accession>
<evidence type="ECO:0000313" key="2">
    <source>
        <dbReference type="EMBL" id="GAT45460.1"/>
    </source>
</evidence>